<evidence type="ECO:0000256" key="7">
    <source>
        <dbReference type="ARBA" id="ARBA00023125"/>
    </source>
</evidence>
<evidence type="ECO:0000256" key="2">
    <source>
        <dbReference type="ARBA" id="ARBA00022473"/>
    </source>
</evidence>
<dbReference type="InterPro" id="IPR013088">
    <property type="entry name" value="Znf_NHR/GATA"/>
</dbReference>
<accession>A0A2C9MAF7</accession>
<evidence type="ECO:0000313" key="18">
    <source>
        <dbReference type="Proteomes" id="UP000076420"/>
    </source>
</evidence>
<keyword evidence="2" id="KW-0217">Developmental protein</keyword>
<evidence type="ECO:0000256" key="14">
    <source>
        <dbReference type="RuleBase" id="RU004334"/>
    </source>
</evidence>
<keyword evidence="10 14" id="KW-0539">Nucleus</keyword>
<keyword evidence="9 14" id="KW-0675">Receptor</keyword>
<dbReference type="VEuPathDB" id="VectorBase:BGLB040372"/>
<keyword evidence="3 14" id="KW-0479">Metal-binding</keyword>
<dbReference type="Proteomes" id="UP000076420">
    <property type="component" value="Unassembled WGS sequence"/>
</dbReference>
<evidence type="ECO:0000256" key="12">
    <source>
        <dbReference type="ARBA" id="ARBA00041813"/>
    </source>
</evidence>
<protein>
    <recommendedName>
        <fullName evidence="11">Nuclear receptor subfamily 2 group E member 1</fullName>
    </recommendedName>
    <alternativeName>
        <fullName evidence="13">Nuclear receptor TLX</fullName>
    </alternativeName>
    <alternativeName>
        <fullName evidence="12">Protein tailless homolog</fullName>
    </alternativeName>
</protein>
<dbReference type="InterPro" id="IPR001628">
    <property type="entry name" value="Znf_hrmn_rcpt"/>
</dbReference>
<reference evidence="17" key="1">
    <citation type="submission" date="2020-05" db="UniProtKB">
        <authorList>
            <consortium name="EnsemblMetazoa"/>
        </authorList>
    </citation>
    <scope>IDENTIFICATION</scope>
    <source>
        <strain evidence="17">BB02</strain>
    </source>
</reference>
<dbReference type="Pfam" id="PF00105">
    <property type="entry name" value="zf-C4"/>
    <property type="match status" value="1"/>
</dbReference>
<dbReference type="Gene3D" id="3.30.50.10">
    <property type="entry name" value="Erythroid Transcription Factor GATA-1, subunit A"/>
    <property type="match status" value="1"/>
</dbReference>
<evidence type="ECO:0000256" key="13">
    <source>
        <dbReference type="ARBA" id="ARBA00042524"/>
    </source>
</evidence>
<dbReference type="KEGG" id="bgt:106056447"/>
<dbReference type="RefSeq" id="XP_013068647.2">
    <property type="nucleotide sequence ID" value="XM_013213193.2"/>
</dbReference>
<dbReference type="PANTHER" id="PTHR24083">
    <property type="entry name" value="NUCLEAR HORMONE RECEPTOR"/>
    <property type="match status" value="1"/>
</dbReference>
<evidence type="ECO:0000256" key="1">
    <source>
        <dbReference type="ARBA" id="ARBA00004123"/>
    </source>
</evidence>
<dbReference type="SMART" id="SM00399">
    <property type="entry name" value="ZnF_C4"/>
    <property type="match status" value="1"/>
</dbReference>
<organism evidence="17 18">
    <name type="scientific">Biomphalaria glabrata</name>
    <name type="common">Bloodfluke planorb</name>
    <name type="synonym">Freshwater snail</name>
    <dbReference type="NCBI Taxonomy" id="6526"/>
    <lineage>
        <taxon>Eukaryota</taxon>
        <taxon>Metazoa</taxon>
        <taxon>Spiralia</taxon>
        <taxon>Lophotrochozoa</taxon>
        <taxon>Mollusca</taxon>
        <taxon>Gastropoda</taxon>
        <taxon>Heterobranchia</taxon>
        <taxon>Euthyneura</taxon>
        <taxon>Panpulmonata</taxon>
        <taxon>Hygrophila</taxon>
        <taxon>Lymnaeoidea</taxon>
        <taxon>Planorbidae</taxon>
        <taxon>Biomphalaria</taxon>
    </lineage>
</organism>
<keyword evidence="5 14" id="KW-0862">Zinc</keyword>
<dbReference type="PROSITE" id="PS51843">
    <property type="entry name" value="NR_LBD"/>
    <property type="match status" value="1"/>
</dbReference>
<feature type="domain" description="Nuclear receptor" evidence="15">
    <location>
        <begin position="14"/>
        <end position="91"/>
    </location>
</feature>
<evidence type="ECO:0000256" key="4">
    <source>
        <dbReference type="ARBA" id="ARBA00022771"/>
    </source>
</evidence>
<dbReference type="InterPro" id="IPR050274">
    <property type="entry name" value="Nuclear_hormone_rcpt_NR2"/>
</dbReference>
<evidence type="ECO:0000256" key="9">
    <source>
        <dbReference type="ARBA" id="ARBA00023170"/>
    </source>
</evidence>
<evidence type="ECO:0000256" key="6">
    <source>
        <dbReference type="ARBA" id="ARBA00023015"/>
    </source>
</evidence>
<dbReference type="SUPFAM" id="SSF57716">
    <property type="entry name" value="Glucocorticoid receptor-like (DNA-binding domain)"/>
    <property type="match status" value="1"/>
</dbReference>
<dbReference type="SMART" id="SM00430">
    <property type="entry name" value="HOLI"/>
    <property type="match status" value="1"/>
</dbReference>
<dbReference type="FunFam" id="3.30.50.10:FF:000019">
    <property type="entry name" value="Nuclear receptor subfamily 2 group E member"/>
    <property type="match status" value="1"/>
</dbReference>
<dbReference type="PROSITE" id="PS51030">
    <property type="entry name" value="NUCLEAR_REC_DBD_2"/>
    <property type="match status" value="1"/>
</dbReference>
<dbReference type="Gene3D" id="1.10.565.10">
    <property type="entry name" value="Retinoid X Receptor"/>
    <property type="match status" value="1"/>
</dbReference>
<dbReference type="GO" id="GO:0008270">
    <property type="term" value="F:zinc ion binding"/>
    <property type="evidence" value="ECO:0007669"/>
    <property type="project" value="UniProtKB-KW"/>
</dbReference>
<dbReference type="GO" id="GO:0005654">
    <property type="term" value="C:nucleoplasm"/>
    <property type="evidence" value="ECO:0007669"/>
    <property type="project" value="UniProtKB-ARBA"/>
</dbReference>
<dbReference type="SUPFAM" id="SSF48508">
    <property type="entry name" value="Nuclear receptor ligand-binding domain"/>
    <property type="match status" value="1"/>
</dbReference>
<gene>
    <name evidence="17" type="primary">106056447</name>
</gene>
<evidence type="ECO:0000256" key="10">
    <source>
        <dbReference type="ARBA" id="ARBA00023242"/>
    </source>
</evidence>
<dbReference type="OrthoDB" id="10045640at2759"/>
<keyword evidence="4 14" id="KW-0863">Zinc-finger</keyword>
<proteinExistence type="inferred from homology"/>
<dbReference type="Pfam" id="PF00104">
    <property type="entry name" value="Hormone_recep"/>
    <property type="match status" value="1"/>
</dbReference>
<evidence type="ECO:0000259" key="15">
    <source>
        <dbReference type="PROSITE" id="PS51030"/>
    </source>
</evidence>
<evidence type="ECO:0000256" key="5">
    <source>
        <dbReference type="ARBA" id="ARBA00022833"/>
    </source>
</evidence>
<dbReference type="GO" id="GO:0000981">
    <property type="term" value="F:DNA-binding transcription factor activity, RNA polymerase II-specific"/>
    <property type="evidence" value="ECO:0007669"/>
    <property type="project" value="UniProtKB-ARBA"/>
</dbReference>
<dbReference type="InterPro" id="IPR035500">
    <property type="entry name" value="NHR-like_dom_sf"/>
</dbReference>
<comment type="similarity">
    <text evidence="14">Belongs to the nuclear hormone receptor family.</text>
</comment>
<dbReference type="EnsemblMetazoa" id="BGLB040372-RA">
    <property type="protein sequence ID" value="BGLB040372-PA"/>
    <property type="gene ID" value="BGLB040372"/>
</dbReference>
<keyword evidence="7 14" id="KW-0238">DNA-binding</keyword>
<feature type="domain" description="NR LBD" evidence="16">
    <location>
        <begin position="147"/>
        <end position="380"/>
    </location>
</feature>
<dbReference type="GO" id="GO:1990837">
    <property type="term" value="F:sequence-specific double-stranded DNA binding"/>
    <property type="evidence" value="ECO:0007669"/>
    <property type="project" value="UniProtKB-ARBA"/>
</dbReference>
<keyword evidence="6 14" id="KW-0805">Transcription regulation</keyword>
<dbReference type="AlphaFoldDB" id="A0A2C9MAF7"/>
<dbReference type="GO" id="GO:0007399">
    <property type="term" value="P:nervous system development"/>
    <property type="evidence" value="ECO:0007669"/>
    <property type="project" value="UniProtKB-ARBA"/>
</dbReference>
<dbReference type="PRINTS" id="PR00047">
    <property type="entry name" value="STROIDFINGER"/>
</dbReference>
<name>A0A2C9MAF7_BIOGL</name>
<evidence type="ECO:0000313" key="17">
    <source>
        <dbReference type="EnsemblMetazoa" id="BGLB040372-PA"/>
    </source>
</evidence>
<keyword evidence="8 14" id="KW-0804">Transcription</keyword>
<evidence type="ECO:0000256" key="3">
    <source>
        <dbReference type="ARBA" id="ARBA00022723"/>
    </source>
</evidence>
<dbReference type="CDD" id="cd06950">
    <property type="entry name" value="NR_LBD_Tlx_PNR_like"/>
    <property type="match status" value="1"/>
</dbReference>
<evidence type="ECO:0000259" key="16">
    <source>
        <dbReference type="PROSITE" id="PS51843"/>
    </source>
</evidence>
<evidence type="ECO:0000256" key="8">
    <source>
        <dbReference type="ARBA" id="ARBA00023163"/>
    </source>
</evidence>
<dbReference type="InterPro" id="IPR000536">
    <property type="entry name" value="Nucl_hrmn_rcpt_lig-bd"/>
</dbReference>
<dbReference type="PROSITE" id="PS00031">
    <property type="entry name" value="NUCLEAR_REC_DBD_1"/>
    <property type="match status" value="1"/>
</dbReference>
<evidence type="ECO:0000256" key="11">
    <source>
        <dbReference type="ARBA" id="ARBA00040364"/>
    </source>
</evidence>
<dbReference type="STRING" id="6526.A0A2C9MAF7"/>
<sequence length="382" mass="42470">MNRPTGTSSRILVDIPCKVCQDHSSGKHYGIYACDGCAGFFKRSIRRNRQYICKSRGQGSCPVDKTHRNQCRACRLKKCVEAGMNKDAVQHERGPRNSTIRRQVAMYLKESSEYGGVLNAGSFRSPFFPSLITYEAVGDGVTVSAVEPPPTIATPPAGLLMQPLPKYPHELIQSYASNPEALCEAAARLLFMSVKWTKTVPAFVTLPFRDQVLLLEESWRELFVLGAAQFQIPLEGGPLLAAAGITGEHSPADKVVTMMSELRALQETIAKFKALQVDPTEYICLKGIVLFKTVFANNSPEMKTLRDFHSVASLQDQAQLTLNQYIRTAYPTQPFRFGKLLLLLPSLRVVSGGTIEELFFRKTIGNIPIERLLVDMFKSSDF</sequence>
<dbReference type="InterPro" id="IPR001723">
    <property type="entry name" value="Nuclear_hrmn_rcpt"/>
</dbReference>
<dbReference type="PRINTS" id="PR00398">
    <property type="entry name" value="STRDHORMONER"/>
</dbReference>
<dbReference type="CDD" id="cd07163">
    <property type="entry name" value="NR_DBD_TLX"/>
    <property type="match status" value="1"/>
</dbReference>
<dbReference type="VEuPathDB" id="VectorBase:BGLAX_035044"/>
<comment type="subcellular location">
    <subcellularLocation>
        <location evidence="1 14">Nucleus</location>
    </subcellularLocation>
</comment>
<dbReference type="FunFam" id="1.10.565.10:FF:000019">
    <property type="entry name" value="Nuclear receptor subfamily 2 group E member 1"/>
    <property type="match status" value="1"/>
</dbReference>